<dbReference type="EMBL" id="AP004298">
    <property type="protein sequence ID" value="BAC83415.1"/>
    <property type="molecule type" value="Genomic_DNA"/>
</dbReference>
<accession>Q6ZF15</accession>
<evidence type="ECO:0000256" key="1">
    <source>
        <dbReference type="SAM" id="MobiDB-lite"/>
    </source>
</evidence>
<reference evidence="4" key="4">
    <citation type="journal article" date="2008" name="Nucleic Acids Res.">
        <title>The rice annotation project database (RAP-DB): 2008 update.</title>
        <authorList>
            <consortium name="The rice annotation project (RAP)"/>
        </authorList>
    </citation>
    <scope>GENOME REANNOTATION</scope>
    <source>
        <strain evidence="4">cv. Nipponbare</strain>
    </source>
</reference>
<proteinExistence type="predicted"/>
<reference evidence="3" key="2">
    <citation type="submission" date="2002-09" db="EMBL/GenBank/DDBJ databases">
        <title>Oryza sativa nipponbare(GA3) genomic DNA, chromosome 7, BAC clone:OSJNBa0052I14.</title>
        <authorList>
            <person name="Sasaki T."/>
            <person name="Matsumoto T."/>
            <person name="Katayose Y."/>
        </authorList>
    </citation>
    <scope>NUCLEOTIDE SEQUENCE</scope>
</reference>
<feature type="compositionally biased region" description="Low complexity" evidence="1">
    <location>
        <begin position="46"/>
        <end position="64"/>
    </location>
</feature>
<gene>
    <name evidence="3" type="ORF">OSJNBa0052I14.18</name>
    <name evidence="2" type="ORF">P0409D09.32</name>
</gene>
<organism evidence="2 4">
    <name type="scientific">Oryza sativa subsp. japonica</name>
    <name type="common">Rice</name>
    <dbReference type="NCBI Taxonomy" id="39947"/>
    <lineage>
        <taxon>Eukaryota</taxon>
        <taxon>Viridiplantae</taxon>
        <taxon>Streptophyta</taxon>
        <taxon>Embryophyta</taxon>
        <taxon>Tracheophyta</taxon>
        <taxon>Spermatophyta</taxon>
        <taxon>Magnoliopsida</taxon>
        <taxon>Liliopsida</taxon>
        <taxon>Poales</taxon>
        <taxon>Poaceae</taxon>
        <taxon>BOP clade</taxon>
        <taxon>Oryzoideae</taxon>
        <taxon>Oryzeae</taxon>
        <taxon>Oryzinae</taxon>
        <taxon>Oryza</taxon>
        <taxon>Oryza sativa</taxon>
    </lineage>
</organism>
<sequence>MSRRSPGSSSHGAASVIVIAAACPTPSSPPCSCCRLPSSPPRRPRSSSSSSSRCSRSSWRSSLRQADRVRRPRFVKCAAAPSSSSSSAPRRQASCWPRLAFVQGSPLKSSPRRSSPSFPAVSAAPVRRCRSHASSRGGKDSSPSLPRPRPFGVARARCAVVGPGTRVSVSAVVRLCVW</sequence>
<dbReference type="EMBL" id="AP005690">
    <property type="protein sequence ID" value="BAD31639.1"/>
    <property type="molecule type" value="Genomic_DNA"/>
</dbReference>
<feature type="compositionally biased region" description="Low complexity" evidence="1">
    <location>
        <begin position="112"/>
        <end position="126"/>
    </location>
</feature>
<evidence type="ECO:0000313" key="2">
    <source>
        <dbReference type="EMBL" id="BAC83415.1"/>
    </source>
</evidence>
<dbReference type="Proteomes" id="UP000000763">
    <property type="component" value="Chromosome 7"/>
</dbReference>
<reference evidence="4" key="3">
    <citation type="journal article" date="2005" name="Nature">
        <title>The map-based sequence of the rice genome.</title>
        <authorList>
            <consortium name="International rice genome sequencing project (IRGSP)"/>
            <person name="Matsumoto T."/>
            <person name="Wu J."/>
            <person name="Kanamori H."/>
            <person name="Katayose Y."/>
            <person name="Fujisawa M."/>
            <person name="Namiki N."/>
            <person name="Mizuno H."/>
            <person name="Yamamoto K."/>
            <person name="Antonio B.A."/>
            <person name="Baba T."/>
            <person name="Sakata K."/>
            <person name="Nagamura Y."/>
            <person name="Aoki H."/>
            <person name="Arikawa K."/>
            <person name="Arita K."/>
            <person name="Bito T."/>
            <person name="Chiden Y."/>
            <person name="Fujitsuka N."/>
            <person name="Fukunaka R."/>
            <person name="Hamada M."/>
            <person name="Harada C."/>
            <person name="Hayashi A."/>
            <person name="Hijishita S."/>
            <person name="Honda M."/>
            <person name="Hosokawa S."/>
            <person name="Ichikawa Y."/>
            <person name="Idonuma A."/>
            <person name="Iijima M."/>
            <person name="Ikeda M."/>
            <person name="Ikeno M."/>
            <person name="Ito K."/>
            <person name="Ito S."/>
            <person name="Ito T."/>
            <person name="Ito Y."/>
            <person name="Ito Y."/>
            <person name="Iwabuchi A."/>
            <person name="Kamiya K."/>
            <person name="Karasawa W."/>
            <person name="Kurita K."/>
            <person name="Katagiri S."/>
            <person name="Kikuta A."/>
            <person name="Kobayashi H."/>
            <person name="Kobayashi N."/>
            <person name="Machita K."/>
            <person name="Maehara T."/>
            <person name="Masukawa M."/>
            <person name="Mizubayashi T."/>
            <person name="Mukai Y."/>
            <person name="Nagasaki H."/>
            <person name="Nagata Y."/>
            <person name="Naito S."/>
            <person name="Nakashima M."/>
            <person name="Nakama Y."/>
            <person name="Nakamichi Y."/>
            <person name="Nakamura M."/>
            <person name="Meguro A."/>
            <person name="Negishi M."/>
            <person name="Ohta I."/>
            <person name="Ohta T."/>
            <person name="Okamoto M."/>
            <person name="Ono N."/>
            <person name="Saji S."/>
            <person name="Sakaguchi M."/>
            <person name="Sakai K."/>
            <person name="Shibata M."/>
            <person name="Shimokawa T."/>
            <person name="Song J."/>
            <person name="Takazaki Y."/>
            <person name="Terasawa K."/>
            <person name="Tsugane M."/>
            <person name="Tsuji K."/>
            <person name="Ueda S."/>
            <person name="Waki K."/>
            <person name="Yamagata H."/>
            <person name="Yamamoto M."/>
            <person name="Yamamoto S."/>
            <person name="Yamane H."/>
            <person name="Yoshiki S."/>
            <person name="Yoshihara R."/>
            <person name="Yukawa K."/>
            <person name="Zhong H."/>
            <person name="Yano M."/>
            <person name="Yuan Q."/>
            <person name="Ouyang S."/>
            <person name="Liu J."/>
            <person name="Jones K.M."/>
            <person name="Gansberger K."/>
            <person name="Moffat K."/>
            <person name="Hill J."/>
            <person name="Bera J."/>
            <person name="Fadrosh D."/>
            <person name="Jin S."/>
            <person name="Johri S."/>
            <person name="Kim M."/>
            <person name="Overton L."/>
            <person name="Reardon M."/>
            <person name="Tsitrin T."/>
            <person name="Vuong H."/>
            <person name="Weaver B."/>
            <person name="Ciecko A."/>
            <person name="Tallon L."/>
            <person name="Jackson J."/>
            <person name="Pai G."/>
            <person name="Aken S.V."/>
            <person name="Utterback T."/>
            <person name="Reidmuller S."/>
            <person name="Feldblyum T."/>
            <person name="Hsiao J."/>
            <person name="Zismann V."/>
            <person name="Iobst S."/>
            <person name="de Vazeille A.R."/>
            <person name="Buell C.R."/>
            <person name="Ying K."/>
            <person name="Li Y."/>
            <person name="Lu T."/>
            <person name="Huang Y."/>
            <person name="Zhao Q."/>
            <person name="Feng Q."/>
            <person name="Zhang L."/>
            <person name="Zhu J."/>
            <person name="Weng Q."/>
            <person name="Mu J."/>
            <person name="Lu Y."/>
            <person name="Fan D."/>
            <person name="Liu Y."/>
            <person name="Guan J."/>
            <person name="Zhang Y."/>
            <person name="Yu S."/>
            <person name="Liu X."/>
            <person name="Zhang Y."/>
            <person name="Hong G."/>
            <person name="Han B."/>
            <person name="Choisne N."/>
            <person name="Demange N."/>
            <person name="Orjeda G."/>
            <person name="Samain S."/>
            <person name="Cattolico L."/>
            <person name="Pelletier E."/>
            <person name="Couloux A."/>
            <person name="Segurens B."/>
            <person name="Wincker P."/>
            <person name="D'Hont A."/>
            <person name="Scarpelli C."/>
            <person name="Weissenbach J."/>
            <person name="Salanoubat M."/>
            <person name="Quetier F."/>
            <person name="Yu Y."/>
            <person name="Kim H.R."/>
            <person name="Rambo T."/>
            <person name="Currie J."/>
            <person name="Collura K."/>
            <person name="Luo M."/>
            <person name="Yang T."/>
            <person name="Ammiraju J.S.S."/>
            <person name="Engler F."/>
            <person name="Soderlund C."/>
            <person name="Wing R.A."/>
            <person name="Palmer L.E."/>
            <person name="de la Bastide M."/>
            <person name="Spiegel L."/>
            <person name="Nascimento L."/>
            <person name="Zutavern T."/>
            <person name="O'Shaughnessy A."/>
            <person name="Dike S."/>
            <person name="Dedhia N."/>
            <person name="Preston R."/>
            <person name="Balija V."/>
            <person name="McCombie W.R."/>
            <person name="Chow T."/>
            <person name="Chen H."/>
            <person name="Chung M."/>
            <person name="Chen C."/>
            <person name="Shaw J."/>
            <person name="Wu H."/>
            <person name="Hsiao K."/>
            <person name="Chao Y."/>
            <person name="Chu M."/>
            <person name="Cheng C."/>
            <person name="Hour A."/>
            <person name="Lee P."/>
            <person name="Lin S."/>
            <person name="Lin Y."/>
            <person name="Liou J."/>
            <person name="Liu S."/>
            <person name="Hsing Y."/>
            <person name="Raghuvanshi S."/>
            <person name="Mohanty A."/>
            <person name="Bharti A.K."/>
            <person name="Gaur A."/>
            <person name="Gupta V."/>
            <person name="Kumar D."/>
            <person name="Ravi V."/>
            <person name="Vij S."/>
            <person name="Kapur A."/>
            <person name="Khurana P."/>
            <person name="Khurana P."/>
            <person name="Khurana J.P."/>
            <person name="Tyagi A.K."/>
            <person name="Gaikwad K."/>
            <person name="Singh A."/>
            <person name="Dalal V."/>
            <person name="Srivastava S."/>
            <person name="Dixit A."/>
            <person name="Pal A.K."/>
            <person name="Ghazi I.A."/>
            <person name="Yadav M."/>
            <person name="Pandit A."/>
            <person name="Bhargava A."/>
            <person name="Sureshbabu K."/>
            <person name="Batra K."/>
            <person name="Sharma T.R."/>
            <person name="Mohapatra T."/>
            <person name="Singh N.K."/>
            <person name="Messing J."/>
            <person name="Nelson A.B."/>
            <person name="Fuks G."/>
            <person name="Kavchok S."/>
            <person name="Keizer G."/>
            <person name="Linton E."/>
            <person name="Llaca V."/>
            <person name="Song R."/>
            <person name="Tanyolac B."/>
            <person name="Young S."/>
            <person name="Ho-Il K."/>
            <person name="Hahn J.H."/>
            <person name="Sangsakoo G."/>
            <person name="Vanavichit A."/>
            <person name="de Mattos Luiz.A.T."/>
            <person name="Zimmer P.D."/>
            <person name="Malone G."/>
            <person name="Dellagostin O."/>
            <person name="de Oliveira A.C."/>
            <person name="Bevan M."/>
            <person name="Bancroft I."/>
            <person name="Minx P."/>
            <person name="Cordum H."/>
            <person name="Wilson R."/>
            <person name="Cheng Z."/>
            <person name="Jin W."/>
            <person name="Jiang J."/>
            <person name="Leong S.A."/>
            <person name="Iwama H."/>
            <person name="Gojobori T."/>
            <person name="Itoh T."/>
            <person name="Niimura Y."/>
            <person name="Fujii Y."/>
            <person name="Habara T."/>
            <person name="Sakai H."/>
            <person name="Sato Y."/>
            <person name="Wilson G."/>
            <person name="Kumar K."/>
            <person name="McCouch S."/>
            <person name="Juretic N."/>
            <person name="Hoen D."/>
            <person name="Wright S."/>
            <person name="Bruskiewich R."/>
            <person name="Bureau T."/>
            <person name="Miyao A."/>
            <person name="Hirochika H."/>
            <person name="Nishikawa T."/>
            <person name="Kadowaki K."/>
            <person name="Sugiura M."/>
            <person name="Burr B."/>
            <person name="Sasaki T."/>
        </authorList>
    </citation>
    <scope>NUCLEOTIDE SEQUENCE [LARGE SCALE GENOMIC DNA]</scope>
    <source>
        <strain evidence="4">cv. Nipponbare</strain>
    </source>
</reference>
<dbReference type="PROSITE" id="PS51257">
    <property type="entry name" value="PROKAR_LIPOPROTEIN"/>
    <property type="match status" value="1"/>
</dbReference>
<evidence type="ECO:0000313" key="3">
    <source>
        <dbReference type="EMBL" id="BAD31639.1"/>
    </source>
</evidence>
<protein>
    <submittedName>
        <fullName evidence="2">Cell wall protein-like</fullName>
    </submittedName>
</protein>
<feature type="region of interest" description="Disordered" evidence="1">
    <location>
        <begin position="24"/>
        <end position="67"/>
    </location>
</feature>
<reference evidence="2" key="1">
    <citation type="submission" date="2001-10" db="EMBL/GenBank/DDBJ databases">
        <title>Oryza sativa nipponbare(GA3) genomic DNA, chromosome 7, PAC clone:P0409D09.</title>
        <authorList>
            <person name="Sasaki T."/>
            <person name="Matsumoto T."/>
            <person name="Yamamoto K."/>
        </authorList>
    </citation>
    <scope>NUCLEOTIDE SEQUENCE</scope>
</reference>
<name>Q6ZF15_ORYSJ</name>
<feature type="region of interest" description="Disordered" evidence="1">
    <location>
        <begin position="104"/>
        <end position="148"/>
    </location>
</feature>
<dbReference type="AlphaFoldDB" id="Q6ZF15"/>
<evidence type="ECO:0000313" key="4">
    <source>
        <dbReference type="Proteomes" id="UP000000763"/>
    </source>
</evidence>